<feature type="region of interest" description="Disordered" evidence="5">
    <location>
        <begin position="101"/>
        <end position="149"/>
    </location>
</feature>
<evidence type="ECO:0000256" key="2">
    <source>
        <dbReference type="ARBA" id="ARBA00010112"/>
    </source>
</evidence>
<name>A0AAN5DAC7_9BILA</name>
<sequence>QILFIFLLAEATRAMRLQSAGVEGQLMCGMKPAVGVHVKLWEEDSGPDPDDVLDEGYTDANGRFSLKGSERELTPIDPVFKVYHDCDDFLVRYRTQRFHSRPHFSPERERSSSRFPTATSRMAPSRRGCSPLEFSISRPFSPRRREISS</sequence>
<dbReference type="Pfam" id="PF01060">
    <property type="entry name" value="TTR-52"/>
    <property type="match status" value="1"/>
</dbReference>
<dbReference type="InterPro" id="IPR001534">
    <property type="entry name" value="Transthyretin-like"/>
</dbReference>
<dbReference type="AlphaFoldDB" id="A0AAN5DAC7"/>
<dbReference type="InterPro" id="IPR038479">
    <property type="entry name" value="Transthyretin-like_sf"/>
</dbReference>
<reference evidence="7" key="1">
    <citation type="submission" date="2022-10" db="EMBL/GenBank/DDBJ databases">
        <title>Genome assembly of Pristionchus species.</title>
        <authorList>
            <person name="Yoshida K."/>
            <person name="Sommer R.J."/>
        </authorList>
    </citation>
    <scope>NUCLEOTIDE SEQUENCE [LARGE SCALE GENOMIC DNA]</scope>
    <source>
        <strain evidence="7">RS5460</strain>
    </source>
</reference>
<evidence type="ECO:0000256" key="5">
    <source>
        <dbReference type="SAM" id="MobiDB-lite"/>
    </source>
</evidence>
<feature type="non-terminal residue" evidence="6">
    <location>
        <position position="149"/>
    </location>
</feature>
<comment type="caution">
    <text evidence="6">The sequence shown here is derived from an EMBL/GenBank/DDBJ whole genome shotgun (WGS) entry which is preliminary data.</text>
</comment>
<proteinExistence type="inferred from homology"/>
<protein>
    <recommendedName>
        <fullName evidence="8">Transthyretin-like family protein</fullName>
    </recommendedName>
</protein>
<comment type="similarity">
    <text evidence="2">Belongs to the nematode transthyretin-like family.</text>
</comment>
<gene>
    <name evidence="6" type="ORF">PMAYCL1PPCAC_28720</name>
</gene>
<accession>A0AAN5DAC7</accession>
<evidence type="ECO:0000313" key="7">
    <source>
        <dbReference type="Proteomes" id="UP001328107"/>
    </source>
</evidence>
<keyword evidence="3" id="KW-0964">Secreted</keyword>
<evidence type="ECO:0000256" key="4">
    <source>
        <dbReference type="ARBA" id="ARBA00022729"/>
    </source>
</evidence>
<dbReference type="Gene3D" id="2.60.40.3330">
    <property type="match status" value="1"/>
</dbReference>
<dbReference type="GO" id="GO:0005576">
    <property type="term" value="C:extracellular region"/>
    <property type="evidence" value="ECO:0007669"/>
    <property type="project" value="UniProtKB-SubCell"/>
</dbReference>
<keyword evidence="7" id="KW-1185">Reference proteome</keyword>
<evidence type="ECO:0008006" key="8">
    <source>
        <dbReference type="Google" id="ProtNLM"/>
    </source>
</evidence>
<comment type="subcellular location">
    <subcellularLocation>
        <location evidence="1">Secreted</location>
    </subcellularLocation>
</comment>
<organism evidence="6 7">
    <name type="scientific">Pristionchus mayeri</name>
    <dbReference type="NCBI Taxonomy" id="1317129"/>
    <lineage>
        <taxon>Eukaryota</taxon>
        <taxon>Metazoa</taxon>
        <taxon>Ecdysozoa</taxon>
        <taxon>Nematoda</taxon>
        <taxon>Chromadorea</taxon>
        <taxon>Rhabditida</taxon>
        <taxon>Rhabditina</taxon>
        <taxon>Diplogasteromorpha</taxon>
        <taxon>Diplogasteroidea</taxon>
        <taxon>Neodiplogasteridae</taxon>
        <taxon>Pristionchus</taxon>
    </lineage>
</organism>
<dbReference type="PANTHER" id="PTHR21700:SF126">
    <property type="entry name" value="TRANSTHYRETIN-LIKE FAMILY PROTEIN"/>
    <property type="match status" value="1"/>
</dbReference>
<evidence type="ECO:0000256" key="1">
    <source>
        <dbReference type="ARBA" id="ARBA00004613"/>
    </source>
</evidence>
<evidence type="ECO:0000256" key="3">
    <source>
        <dbReference type="ARBA" id="ARBA00022525"/>
    </source>
</evidence>
<feature type="non-terminal residue" evidence="6">
    <location>
        <position position="1"/>
    </location>
</feature>
<keyword evidence="4" id="KW-0732">Signal</keyword>
<dbReference type="GO" id="GO:0009986">
    <property type="term" value="C:cell surface"/>
    <property type="evidence" value="ECO:0007669"/>
    <property type="project" value="InterPro"/>
</dbReference>
<dbReference type="Proteomes" id="UP001328107">
    <property type="component" value="Unassembled WGS sequence"/>
</dbReference>
<evidence type="ECO:0000313" key="6">
    <source>
        <dbReference type="EMBL" id="GMR58525.1"/>
    </source>
</evidence>
<dbReference type="PANTHER" id="PTHR21700">
    <property type="entry name" value="TRANSTHYRETIN-LIKE FAMILY PROTEIN-RELATED"/>
    <property type="match status" value="1"/>
</dbReference>
<dbReference type="EMBL" id="BTRK01000006">
    <property type="protein sequence ID" value="GMR58525.1"/>
    <property type="molecule type" value="Genomic_DNA"/>
</dbReference>